<proteinExistence type="predicted"/>
<evidence type="ECO:0000256" key="1">
    <source>
        <dbReference type="ARBA" id="ARBA00022614"/>
    </source>
</evidence>
<dbReference type="STRING" id="36166.T1GMC7"/>
<dbReference type="Gene3D" id="3.80.10.10">
    <property type="entry name" value="Ribonuclease Inhibitor"/>
    <property type="match status" value="2"/>
</dbReference>
<evidence type="ECO:0000313" key="3">
    <source>
        <dbReference type="EnsemblMetazoa" id="MESCA004697-PA"/>
    </source>
</evidence>
<dbReference type="PROSITE" id="PS51450">
    <property type="entry name" value="LRR"/>
    <property type="match status" value="3"/>
</dbReference>
<dbReference type="SUPFAM" id="SSF52058">
    <property type="entry name" value="L domain-like"/>
    <property type="match status" value="1"/>
</dbReference>
<evidence type="ECO:0000256" key="2">
    <source>
        <dbReference type="ARBA" id="ARBA00022737"/>
    </source>
</evidence>
<dbReference type="EMBL" id="CAQQ02162718">
    <property type="status" value="NOT_ANNOTATED_CDS"/>
    <property type="molecule type" value="Genomic_DNA"/>
</dbReference>
<dbReference type="Proteomes" id="UP000015102">
    <property type="component" value="Unassembled WGS sequence"/>
</dbReference>
<dbReference type="EnsemblMetazoa" id="MESCA004697-RA">
    <property type="protein sequence ID" value="MESCA004697-PA"/>
    <property type="gene ID" value="MESCA004697"/>
</dbReference>
<dbReference type="Pfam" id="PF13855">
    <property type="entry name" value="LRR_8"/>
    <property type="match status" value="2"/>
</dbReference>
<keyword evidence="1" id="KW-0433">Leucine-rich repeat</keyword>
<dbReference type="AlphaFoldDB" id="T1GMC7"/>
<accession>T1GMC7</accession>
<dbReference type="InterPro" id="IPR032675">
    <property type="entry name" value="LRR_dom_sf"/>
</dbReference>
<organism evidence="3 4">
    <name type="scientific">Megaselia scalaris</name>
    <name type="common">Humpbacked fly</name>
    <name type="synonym">Phora scalaris</name>
    <dbReference type="NCBI Taxonomy" id="36166"/>
    <lineage>
        <taxon>Eukaryota</taxon>
        <taxon>Metazoa</taxon>
        <taxon>Ecdysozoa</taxon>
        <taxon>Arthropoda</taxon>
        <taxon>Hexapoda</taxon>
        <taxon>Insecta</taxon>
        <taxon>Pterygota</taxon>
        <taxon>Neoptera</taxon>
        <taxon>Endopterygota</taxon>
        <taxon>Diptera</taxon>
        <taxon>Brachycera</taxon>
        <taxon>Muscomorpha</taxon>
        <taxon>Platypezoidea</taxon>
        <taxon>Phoridae</taxon>
        <taxon>Megaseliini</taxon>
        <taxon>Megaselia</taxon>
    </lineage>
</organism>
<sequence length="257" mass="30169">MFIKRFHFMTIRLKDFQKDCDLSRNEISEPILERIYFKSFYSLQLLDLSENTNITEIGYSAFKDTYLRILNMSNVHLNILNDLGGVLNLMTIDFSHNDIVKINKETFKNLINLKYLDLKFNLINELDESVFKNLANLAELNLSYNKLIILPLKLFDDLENLRILDLSYNNLKYLDGFEKLQKLQELRLQGNLLRMIPSGESLPSSLKILDIRSNVPYFIGRSTFSNVTELISLDMSFTNNSIISYVKNTYLYFDKYC</sequence>
<dbReference type="Pfam" id="PF13306">
    <property type="entry name" value="LRR_5"/>
    <property type="match status" value="1"/>
</dbReference>
<dbReference type="InterPro" id="IPR001611">
    <property type="entry name" value="Leu-rich_rpt"/>
</dbReference>
<reference evidence="4" key="1">
    <citation type="submission" date="2013-02" db="EMBL/GenBank/DDBJ databases">
        <authorList>
            <person name="Hughes D."/>
        </authorList>
    </citation>
    <scope>NUCLEOTIDE SEQUENCE</scope>
    <source>
        <strain>Durham</strain>
        <strain evidence="4">NC isolate 2 -- Noor lab</strain>
    </source>
</reference>
<dbReference type="SMART" id="SM00365">
    <property type="entry name" value="LRR_SD22"/>
    <property type="match status" value="4"/>
</dbReference>
<dbReference type="SMART" id="SM00369">
    <property type="entry name" value="LRR_TYP"/>
    <property type="match status" value="6"/>
</dbReference>
<reference evidence="3" key="2">
    <citation type="submission" date="2015-06" db="UniProtKB">
        <authorList>
            <consortium name="EnsemblMetazoa"/>
        </authorList>
    </citation>
    <scope>IDENTIFICATION</scope>
</reference>
<keyword evidence="4" id="KW-1185">Reference proteome</keyword>
<dbReference type="InterPro" id="IPR003591">
    <property type="entry name" value="Leu-rich_rpt_typical-subtyp"/>
</dbReference>
<dbReference type="OMA" id="ECAYATS"/>
<name>T1GMC7_MEGSC</name>
<protein>
    <submittedName>
        <fullName evidence="3">Uncharacterized protein</fullName>
    </submittedName>
</protein>
<evidence type="ECO:0000313" key="4">
    <source>
        <dbReference type="Proteomes" id="UP000015102"/>
    </source>
</evidence>
<dbReference type="InterPro" id="IPR026906">
    <property type="entry name" value="LRR_5"/>
</dbReference>
<dbReference type="HOGENOM" id="CLU_075398_0_0_1"/>
<keyword evidence="2" id="KW-0677">Repeat</keyword>
<dbReference type="PANTHER" id="PTHR24366">
    <property type="entry name" value="IG(IMMUNOGLOBULIN) AND LRR(LEUCINE RICH REPEAT) DOMAINS"/>
    <property type="match status" value="1"/>
</dbReference>
<dbReference type="PANTHER" id="PTHR24366:SF96">
    <property type="entry name" value="LEUCINE RICH REPEAT CONTAINING 53"/>
    <property type="match status" value="1"/>
</dbReference>